<dbReference type="FunFam" id="1.10.287.3980:FF:000001">
    <property type="entry name" value="Mitochondrial ribosomal protein L34"/>
    <property type="match status" value="1"/>
</dbReference>
<dbReference type="Proteomes" id="UP000001861">
    <property type="component" value="Unassembled WGS sequence"/>
</dbReference>
<dbReference type="FunCoup" id="D6RL93">
    <property type="interactions" value="114"/>
</dbReference>
<dbReference type="VEuPathDB" id="FungiDB:CC1G_14228"/>
<keyword evidence="3" id="KW-0687">Ribonucleoprotein</keyword>
<dbReference type="HAMAP" id="MF_00391">
    <property type="entry name" value="Ribosomal_bL34"/>
    <property type="match status" value="1"/>
</dbReference>
<dbReference type="KEGG" id="cci:CC1G_14228"/>
<dbReference type="NCBIfam" id="TIGR01030">
    <property type="entry name" value="rpmH_bact"/>
    <property type="match status" value="1"/>
</dbReference>
<evidence type="ECO:0000313" key="5">
    <source>
        <dbReference type="EMBL" id="EFI28201.1"/>
    </source>
</evidence>
<dbReference type="AlphaFoldDB" id="D6RL93"/>
<evidence type="ECO:0000256" key="3">
    <source>
        <dbReference type="ARBA" id="ARBA00023274"/>
    </source>
</evidence>
<keyword evidence="6" id="KW-1185">Reference proteome</keyword>
<dbReference type="GO" id="GO:0006412">
    <property type="term" value="P:translation"/>
    <property type="evidence" value="ECO:0007669"/>
    <property type="project" value="InterPro"/>
</dbReference>
<gene>
    <name evidence="5" type="ORF">CC1G_14228</name>
</gene>
<evidence type="ECO:0000313" key="6">
    <source>
        <dbReference type="Proteomes" id="UP000001861"/>
    </source>
</evidence>
<keyword evidence="2" id="KW-0689">Ribosomal protein</keyword>
<dbReference type="PANTHER" id="PTHR14503">
    <property type="entry name" value="MITOCHONDRIAL RIBOSOMAL PROTEIN 34 FAMILY MEMBER"/>
    <property type="match status" value="1"/>
</dbReference>
<reference evidence="5 6" key="1">
    <citation type="journal article" date="2010" name="Proc. Natl. Acad. Sci. U.S.A.">
        <title>Insights into evolution of multicellular fungi from the assembled chromosomes of the mushroom Coprinopsis cinerea (Coprinus cinereus).</title>
        <authorList>
            <person name="Stajich J.E."/>
            <person name="Wilke S.K."/>
            <person name="Ahren D."/>
            <person name="Au C.H."/>
            <person name="Birren B.W."/>
            <person name="Borodovsky M."/>
            <person name="Burns C."/>
            <person name="Canback B."/>
            <person name="Casselton L.A."/>
            <person name="Cheng C.K."/>
            <person name="Deng J."/>
            <person name="Dietrich F.S."/>
            <person name="Fargo D.C."/>
            <person name="Farman M.L."/>
            <person name="Gathman A.C."/>
            <person name="Goldberg J."/>
            <person name="Guigo R."/>
            <person name="Hoegger P.J."/>
            <person name="Hooker J.B."/>
            <person name="Huggins A."/>
            <person name="James T.Y."/>
            <person name="Kamada T."/>
            <person name="Kilaru S."/>
            <person name="Kodira C."/>
            <person name="Kues U."/>
            <person name="Kupfer D."/>
            <person name="Kwan H.S."/>
            <person name="Lomsadze A."/>
            <person name="Li W."/>
            <person name="Lilly W.W."/>
            <person name="Ma L.J."/>
            <person name="Mackey A.J."/>
            <person name="Manning G."/>
            <person name="Martin F."/>
            <person name="Muraguchi H."/>
            <person name="Natvig D.O."/>
            <person name="Palmerini H."/>
            <person name="Ramesh M.A."/>
            <person name="Rehmeyer C.J."/>
            <person name="Roe B.A."/>
            <person name="Shenoy N."/>
            <person name="Stanke M."/>
            <person name="Ter-Hovhannisyan V."/>
            <person name="Tunlid A."/>
            <person name="Velagapudi R."/>
            <person name="Vision T.J."/>
            <person name="Zeng Q."/>
            <person name="Zolan M.E."/>
            <person name="Pukkila P.J."/>
        </authorList>
    </citation>
    <scope>NUCLEOTIDE SEQUENCE [LARGE SCALE GENOMIC DNA]</scope>
    <source>
        <strain evidence="6">Okayama-7 / 130 / ATCC MYA-4618 / FGSC 9003</strain>
    </source>
</reference>
<dbReference type="GO" id="GO:0005762">
    <property type="term" value="C:mitochondrial large ribosomal subunit"/>
    <property type="evidence" value="ECO:0007669"/>
    <property type="project" value="TreeGrafter"/>
</dbReference>
<dbReference type="Gene3D" id="1.10.287.3980">
    <property type="match status" value="1"/>
</dbReference>
<dbReference type="OMA" id="APMAYGP"/>
<dbReference type="STRING" id="240176.D6RL93"/>
<comment type="caution">
    <text evidence="5">The sequence shown here is derived from an EMBL/GenBank/DDBJ whole genome shotgun (WGS) entry which is preliminary data.</text>
</comment>
<dbReference type="GeneID" id="9378678"/>
<dbReference type="OrthoDB" id="431691at2759"/>
<dbReference type="EMBL" id="AACS02000003">
    <property type="protein sequence ID" value="EFI28201.1"/>
    <property type="molecule type" value="Genomic_DNA"/>
</dbReference>
<evidence type="ECO:0000256" key="4">
    <source>
        <dbReference type="ARBA" id="ARBA00035274"/>
    </source>
</evidence>
<sequence length="118" mass="13443">MPRLLQFLARLPRLVTDVVPRAVSSRPTQQWPLSSLRSTFHRPSLTSSSFLPQPAFSLSRSPVLGALMQARSVQKGVEYQPSQRKRKRRHGFLARKKTAAGRRVLANRLAKGRRYLSH</sequence>
<accession>D6RL93</accession>
<dbReference type="eggNOG" id="KOG4612">
    <property type="taxonomic scope" value="Eukaryota"/>
</dbReference>
<dbReference type="RefSeq" id="XP_002911695.1">
    <property type="nucleotide sequence ID" value="XM_002911649.1"/>
</dbReference>
<dbReference type="InParanoid" id="D6RL93"/>
<dbReference type="InterPro" id="IPR000271">
    <property type="entry name" value="Ribosomal_bL34"/>
</dbReference>
<dbReference type="PANTHER" id="PTHR14503:SF4">
    <property type="entry name" value="LARGE RIBOSOMAL SUBUNIT PROTEIN BL34M"/>
    <property type="match status" value="1"/>
</dbReference>
<evidence type="ECO:0000256" key="1">
    <source>
        <dbReference type="ARBA" id="ARBA00010111"/>
    </source>
</evidence>
<comment type="similarity">
    <text evidence="1">Belongs to the bacterial ribosomal protein bL34 family.</text>
</comment>
<name>D6RL93_COPC7</name>
<evidence type="ECO:0000256" key="2">
    <source>
        <dbReference type="ARBA" id="ARBA00022980"/>
    </source>
</evidence>
<dbReference type="Pfam" id="PF00468">
    <property type="entry name" value="Ribosomal_L34"/>
    <property type="match status" value="1"/>
</dbReference>
<dbReference type="HOGENOM" id="CLU_129938_0_0_1"/>
<proteinExistence type="inferred from homology"/>
<dbReference type="GO" id="GO:0003735">
    <property type="term" value="F:structural constituent of ribosome"/>
    <property type="evidence" value="ECO:0007669"/>
    <property type="project" value="InterPro"/>
</dbReference>
<protein>
    <recommendedName>
        <fullName evidence="4">Large ribosomal subunit protein bL34m</fullName>
    </recommendedName>
</protein>
<organism evidence="5 6">
    <name type="scientific">Coprinopsis cinerea (strain Okayama-7 / 130 / ATCC MYA-4618 / FGSC 9003)</name>
    <name type="common">Inky cap fungus</name>
    <name type="synonym">Hormographiella aspergillata</name>
    <dbReference type="NCBI Taxonomy" id="240176"/>
    <lineage>
        <taxon>Eukaryota</taxon>
        <taxon>Fungi</taxon>
        <taxon>Dikarya</taxon>
        <taxon>Basidiomycota</taxon>
        <taxon>Agaricomycotina</taxon>
        <taxon>Agaricomycetes</taxon>
        <taxon>Agaricomycetidae</taxon>
        <taxon>Agaricales</taxon>
        <taxon>Agaricineae</taxon>
        <taxon>Psathyrellaceae</taxon>
        <taxon>Coprinopsis</taxon>
    </lineage>
</organism>